<dbReference type="STRING" id="84588.SYNW2190"/>
<dbReference type="Proteomes" id="UP000001422">
    <property type="component" value="Chromosome"/>
</dbReference>
<keyword evidence="1" id="KW-0472">Membrane</keyword>
<organism evidence="2 3">
    <name type="scientific">Parasynechococcus marenigrum (strain WH8102)</name>
    <dbReference type="NCBI Taxonomy" id="84588"/>
    <lineage>
        <taxon>Bacteria</taxon>
        <taxon>Bacillati</taxon>
        <taxon>Cyanobacteriota</taxon>
        <taxon>Cyanophyceae</taxon>
        <taxon>Synechococcales</taxon>
        <taxon>Prochlorococcaceae</taxon>
        <taxon>Parasynechococcus</taxon>
        <taxon>Parasynechococcus marenigrum</taxon>
    </lineage>
</organism>
<evidence type="ECO:0000313" key="2">
    <source>
        <dbReference type="EMBL" id="CAE08705.1"/>
    </source>
</evidence>
<dbReference type="KEGG" id="syw:SYNW2190"/>
<dbReference type="Pfam" id="PF11318">
    <property type="entry name" value="DUF3120"/>
    <property type="match status" value="1"/>
</dbReference>
<dbReference type="RefSeq" id="WP_011129045.1">
    <property type="nucleotide sequence ID" value="NC_005070.1"/>
</dbReference>
<reference evidence="2 3" key="1">
    <citation type="journal article" date="2003" name="Nature">
        <title>The genome of a motile marine Synechococcus.</title>
        <authorList>
            <person name="Palenik B."/>
            <person name="Brahamsha B."/>
            <person name="Larimer F."/>
            <person name="Land M."/>
            <person name="Hauser L."/>
            <person name="Chain P."/>
            <person name="Lamerdin J."/>
            <person name="Regala W."/>
            <person name="Allen E.A."/>
            <person name="McCarren J."/>
            <person name="Paulsen I."/>
            <person name="Dufresne A."/>
            <person name="Partensky F."/>
            <person name="Webb E."/>
            <person name="Waterbury J."/>
        </authorList>
    </citation>
    <scope>NUCLEOTIDE SEQUENCE [LARGE SCALE GENOMIC DNA]</scope>
    <source>
        <strain evidence="2 3">WH8102</strain>
    </source>
</reference>
<proteinExistence type="predicted"/>
<feature type="transmembrane region" description="Helical" evidence="1">
    <location>
        <begin position="43"/>
        <end position="61"/>
    </location>
</feature>
<keyword evidence="1" id="KW-0812">Transmembrane</keyword>
<keyword evidence="3" id="KW-1185">Reference proteome</keyword>
<accession>Q7U481</accession>
<dbReference type="InterPro" id="IPR021468">
    <property type="entry name" value="DUF3120"/>
</dbReference>
<gene>
    <name evidence="2" type="ordered locus">SYNW2190</name>
</gene>
<dbReference type="HOGENOM" id="CLU_086048_0_0_3"/>
<keyword evidence="1" id="KW-1133">Transmembrane helix</keyword>
<feature type="transmembrane region" description="Helical" evidence="1">
    <location>
        <begin position="167"/>
        <end position="189"/>
    </location>
</feature>
<dbReference type="eggNOG" id="ENOG502ZAA4">
    <property type="taxonomic scope" value="Bacteria"/>
</dbReference>
<feature type="transmembrane region" description="Helical" evidence="1">
    <location>
        <begin position="73"/>
        <end position="91"/>
    </location>
</feature>
<sequence>MIGGTWQLTAPDRSWTLAVPRLAAAMVVLPVFLQAPWVRLHPFSATLFTAVLMAVGIVLGQTADRQKAEIGQLLVGFSGSWLAGCLFWGWLRAHPLLHLPVEAFALPLALTGLNSRWRLAAAFYLSSLLGTACTDLMMAVTGVMQAWPTVVMAPIDLAPGLLHQAGLQLLHPLPMLLLALAAVLILGLGRRWSQIGSTWSMAGAVLVTTVWVDGLFLITALLQPGLSGLIE</sequence>
<protein>
    <recommendedName>
        <fullName evidence="4">DUF3120 domain-containing protein</fullName>
    </recommendedName>
</protein>
<evidence type="ECO:0000256" key="1">
    <source>
        <dbReference type="SAM" id="Phobius"/>
    </source>
</evidence>
<evidence type="ECO:0000313" key="3">
    <source>
        <dbReference type="Proteomes" id="UP000001422"/>
    </source>
</evidence>
<dbReference type="EMBL" id="BX569694">
    <property type="protein sequence ID" value="CAE08705.1"/>
    <property type="molecule type" value="Genomic_DNA"/>
</dbReference>
<name>Q7U481_PARMW</name>
<evidence type="ECO:0008006" key="4">
    <source>
        <dbReference type="Google" id="ProtNLM"/>
    </source>
</evidence>
<feature type="transmembrane region" description="Helical" evidence="1">
    <location>
        <begin position="201"/>
        <end position="222"/>
    </location>
</feature>
<feature type="transmembrane region" description="Helical" evidence="1">
    <location>
        <begin position="97"/>
        <end position="115"/>
    </location>
</feature>
<dbReference type="AlphaFoldDB" id="Q7U481"/>
<feature type="transmembrane region" description="Helical" evidence="1">
    <location>
        <begin position="122"/>
        <end position="147"/>
    </location>
</feature>